<evidence type="ECO:0000313" key="1">
    <source>
        <dbReference type="EMBL" id="DAE07352.1"/>
    </source>
</evidence>
<proteinExistence type="predicted"/>
<accession>A0A8S5PKS8</accession>
<sequence>MKIIFLMCCGDNKGLEPYKYKERYLMALC</sequence>
<name>A0A8S5PKS8_9VIRU</name>
<organism evidence="1">
    <name type="scientific">Phage sp. ct17O1</name>
    <dbReference type="NCBI Taxonomy" id="2825789"/>
    <lineage>
        <taxon>Viruses</taxon>
    </lineage>
</organism>
<reference evidence="1" key="1">
    <citation type="journal article" date="2021" name="Proc. Natl. Acad. Sci. U.S.A.">
        <title>A Catalog of Tens of Thousands of Viruses from Human Metagenomes Reveals Hidden Associations with Chronic Diseases.</title>
        <authorList>
            <person name="Tisza M.J."/>
            <person name="Buck C.B."/>
        </authorList>
    </citation>
    <scope>NUCLEOTIDE SEQUENCE</scope>
    <source>
        <strain evidence="1">Ct17O1</strain>
    </source>
</reference>
<protein>
    <submittedName>
        <fullName evidence="1">Uncharacterized protein</fullName>
    </submittedName>
</protein>
<dbReference type="EMBL" id="BK015448">
    <property type="protein sequence ID" value="DAE07352.1"/>
    <property type="molecule type" value="Genomic_DNA"/>
</dbReference>